<dbReference type="NCBIfam" id="TIGR01439">
    <property type="entry name" value="lp_hng_hel_AbrB"/>
    <property type="match status" value="1"/>
</dbReference>
<dbReference type="GO" id="GO:0003677">
    <property type="term" value="F:DNA binding"/>
    <property type="evidence" value="ECO:0007669"/>
    <property type="project" value="UniProtKB-UniRule"/>
</dbReference>
<evidence type="ECO:0000256" key="1">
    <source>
        <dbReference type="PROSITE-ProRule" id="PRU01076"/>
    </source>
</evidence>
<evidence type="ECO:0000313" key="4">
    <source>
        <dbReference type="Proteomes" id="UP000177396"/>
    </source>
</evidence>
<evidence type="ECO:0000313" key="3">
    <source>
        <dbReference type="EMBL" id="OGF98716.1"/>
    </source>
</evidence>
<evidence type="ECO:0000259" key="2">
    <source>
        <dbReference type="PROSITE" id="PS51740"/>
    </source>
</evidence>
<accession>A0A1F5YFG5</accession>
<keyword evidence="1" id="KW-0238">DNA-binding</keyword>
<dbReference type="Proteomes" id="UP000177396">
    <property type="component" value="Unassembled WGS sequence"/>
</dbReference>
<reference evidence="3 4" key="1">
    <citation type="journal article" date="2016" name="Nat. Commun.">
        <title>Thousands of microbial genomes shed light on interconnected biogeochemical processes in an aquifer system.</title>
        <authorList>
            <person name="Anantharaman K."/>
            <person name="Brown C.T."/>
            <person name="Hug L.A."/>
            <person name="Sharon I."/>
            <person name="Castelle C.J."/>
            <person name="Probst A.J."/>
            <person name="Thomas B.C."/>
            <person name="Singh A."/>
            <person name="Wilkins M.J."/>
            <person name="Karaoz U."/>
            <person name="Brodie E.L."/>
            <person name="Williams K.H."/>
            <person name="Hubbard S.S."/>
            <person name="Banfield J.F."/>
        </authorList>
    </citation>
    <scope>NUCLEOTIDE SEQUENCE [LARGE SCALE GENOMIC DNA]</scope>
</reference>
<dbReference type="EMBL" id="MFJB01000089">
    <property type="protein sequence ID" value="OGF98716.1"/>
    <property type="molecule type" value="Genomic_DNA"/>
</dbReference>
<dbReference type="Pfam" id="PF04014">
    <property type="entry name" value="MazE_antitoxin"/>
    <property type="match status" value="1"/>
</dbReference>
<gene>
    <name evidence="3" type="ORF">A2153_00170</name>
</gene>
<dbReference type="AlphaFoldDB" id="A0A1F5YFG5"/>
<comment type="caution">
    <text evidence="3">The sequence shown here is derived from an EMBL/GenBank/DDBJ whole genome shotgun (WGS) entry which is preliminary data.</text>
</comment>
<dbReference type="PROSITE" id="PS51740">
    <property type="entry name" value="SPOVT_ABRB"/>
    <property type="match status" value="1"/>
</dbReference>
<dbReference type="InterPro" id="IPR007159">
    <property type="entry name" value="SpoVT-AbrB_dom"/>
</dbReference>
<dbReference type="SUPFAM" id="SSF89447">
    <property type="entry name" value="AbrB/MazE/MraZ-like"/>
    <property type="match status" value="1"/>
</dbReference>
<organism evidence="3 4">
    <name type="scientific">Candidatus Gottesmanbacteria bacterium RBG_16_38_7b</name>
    <dbReference type="NCBI Taxonomy" id="1798372"/>
    <lineage>
        <taxon>Bacteria</taxon>
        <taxon>Candidatus Gottesmaniibacteriota</taxon>
    </lineage>
</organism>
<dbReference type="SMART" id="SM00966">
    <property type="entry name" value="SpoVT_AbrB"/>
    <property type="match status" value="1"/>
</dbReference>
<feature type="domain" description="SpoVT-AbrB" evidence="2">
    <location>
        <begin position="1"/>
        <end position="46"/>
    </location>
</feature>
<proteinExistence type="predicted"/>
<dbReference type="Gene3D" id="2.10.260.10">
    <property type="match status" value="1"/>
</dbReference>
<name>A0A1F5YFG5_9BACT</name>
<protein>
    <recommendedName>
        <fullName evidence="2">SpoVT-AbrB domain-containing protein</fullName>
    </recommendedName>
</protein>
<sequence length="82" mass="9212">MQIATITSKNQLTLPVGIVRKIGLKTGQKVIVSEEEGKVIITPAEVLVEELAGSVKMPRKWKGKNMEEIIENSRQEYFNKSK</sequence>
<dbReference type="InterPro" id="IPR037914">
    <property type="entry name" value="SpoVT-AbrB_sf"/>
</dbReference>